<evidence type="ECO:0000256" key="2">
    <source>
        <dbReference type="ARBA" id="ARBA00023242"/>
    </source>
</evidence>
<dbReference type="GO" id="GO:0000724">
    <property type="term" value="P:double-strand break repair via homologous recombination"/>
    <property type="evidence" value="ECO:0007669"/>
    <property type="project" value="TreeGrafter"/>
</dbReference>
<dbReference type="PANTHER" id="PTHR46457:SF1">
    <property type="entry name" value="DNA REPAIR PROTEIN RAD51 HOMOLOG 4"/>
    <property type="match status" value="1"/>
</dbReference>
<dbReference type="AlphaFoldDB" id="A0A8H5G732"/>
<dbReference type="Gene3D" id="3.40.50.300">
    <property type="entry name" value="P-loop containing nucleotide triphosphate hydrolases"/>
    <property type="match status" value="1"/>
</dbReference>
<dbReference type="GO" id="GO:0042148">
    <property type="term" value="P:DNA strand invasion"/>
    <property type="evidence" value="ECO:0007669"/>
    <property type="project" value="TreeGrafter"/>
</dbReference>
<dbReference type="GO" id="GO:0003697">
    <property type="term" value="F:single-stranded DNA binding"/>
    <property type="evidence" value="ECO:0007669"/>
    <property type="project" value="TreeGrafter"/>
</dbReference>
<accession>A0A8H5G732</accession>
<dbReference type="GO" id="GO:0033063">
    <property type="term" value="C:Rad51B-Rad51C-Rad51D-XRCC2 complex"/>
    <property type="evidence" value="ECO:0007669"/>
    <property type="project" value="TreeGrafter"/>
</dbReference>
<keyword evidence="2" id="KW-0539">Nucleus</keyword>
<protein>
    <recommendedName>
        <fullName evidence="5">RecA family profile 1 domain-containing protein</fullName>
    </recommendedName>
</protein>
<evidence type="ECO:0000256" key="1">
    <source>
        <dbReference type="ARBA" id="ARBA00004123"/>
    </source>
</evidence>
<dbReference type="GO" id="GO:0000400">
    <property type="term" value="F:four-way junction DNA binding"/>
    <property type="evidence" value="ECO:0007669"/>
    <property type="project" value="TreeGrafter"/>
</dbReference>
<evidence type="ECO:0008006" key="5">
    <source>
        <dbReference type="Google" id="ProtNLM"/>
    </source>
</evidence>
<sequence length="363" mass="39467">MRLSTITELPPAFVAFLEEQEVKTDSDFLSVTSVDIIRKLPQGTSTLGRISYYKTAVARASSAPGFSGRTLLQSTPSISPKGSTKRWPSLTPVSPTLSPYTGRVIEVSGDSDSRKSEFILNVALANLSSDAKMTVYWVDTMGDWLADHASDIADQISGNGVPACLDRLRWSLVLEVEQIYDILEEIAASAKSNEDTPAGIGYLVIDKITSLLGPLLTSSSCQGHVWMAELMRHLRAIAKAYSITVLVLNDNTSRSLSHDTGVLPKIPALGSAFTFLTDATIWISPDPQQRSPPDPHLLPDDSMSYRVEVLKANFMSVLGLKYIWIFCSEIWLTFTPGDMTQRVLRAGSVSPISNPPSIGSSLA</sequence>
<reference evidence="3 4" key="1">
    <citation type="journal article" date="2020" name="ISME J.">
        <title>Uncovering the hidden diversity of litter-decomposition mechanisms in mushroom-forming fungi.</title>
        <authorList>
            <person name="Floudas D."/>
            <person name="Bentzer J."/>
            <person name="Ahren D."/>
            <person name="Johansson T."/>
            <person name="Persson P."/>
            <person name="Tunlid A."/>
        </authorList>
    </citation>
    <scope>NUCLEOTIDE SEQUENCE [LARGE SCALE GENOMIC DNA]</scope>
    <source>
        <strain evidence="3 4">CBS 146.42</strain>
    </source>
</reference>
<evidence type="ECO:0000313" key="4">
    <source>
        <dbReference type="Proteomes" id="UP000559027"/>
    </source>
</evidence>
<gene>
    <name evidence="3" type="ORF">D9756_003263</name>
</gene>
<dbReference type="InterPro" id="IPR051988">
    <property type="entry name" value="HRR_RAD51_Paralog"/>
</dbReference>
<dbReference type="GO" id="GO:0008094">
    <property type="term" value="F:ATP-dependent activity, acting on DNA"/>
    <property type="evidence" value="ECO:0007669"/>
    <property type="project" value="TreeGrafter"/>
</dbReference>
<comment type="caution">
    <text evidence="3">The sequence shown here is derived from an EMBL/GenBank/DDBJ whole genome shotgun (WGS) entry which is preliminary data.</text>
</comment>
<dbReference type="GO" id="GO:0000723">
    <property type="term" value="P:telomere maintenance"/>
    <property type="evidence" value="ECO:0007669"/>
    <property type="project" value="TreeGrafter"/>
</dbReference>
<keyword evidence="4" id="KW-1185">Reference proteome</keyword>
<evidence type="ECO:0000313" key="3">
    <source>
        <dbReference type="EMBL" id="KAF5359623.1"/>
    </source>
</evidence>
<dbReference type="SUPFAM" id="SSF52540">
    <property type="entry name" value="P-loop containing nucleoside triphosphate hydrolases"/>
    <property type="match status" value="1"/>
</dbReference>
<dbReference type="Proteomes" id="UP000559027">
    <property type="component" value="Unassembled WGS sequence"/>
</dbReference>
<name>A0A8H5G732_9AGAR</name>
<dbReference type="GO" id="GO:0007131">
    <property type="term" value="P:reciprocal meiotic recombination"/>
    <property type="evidence" value="ECO:0007669"/>
    <property type="project" value="TreeGrafter"/>
</dbReference>
<dbReference type="InterPro" id="IPR027417">
    <property type="entry name" value="P-loop_NTPase"/>
</dbReference>
<organism evidence="3 4">
    <name type="scientific">Leucocoprinus leucothites</name>
    <dbReference type="NCBI Taxonomy" id="201217"/>
    <lineage>
        <taxon>Eukaryota</taxon>
        <taxon>Fungi</taxon>
        <taxon>Dikarya</taxon>
        <taxon>Basidiomycota</taxon>
        <taxon>Agaricomycotina</taxon>
        <taxon>Agaricomycetes</taxon>
        <taxon>Agaricomycetidae</taxon>
        <taxon>Agaricales</taxon>
        <taxon>Agaricineae</taxon>
        <taxon>Agaricaceae</taxon>
        <taxon>Leucocoprinus</taxon>
    </lineage>
</organism>
<proteinExistence type="predicted"/>
<dbReference type="PANTHER" id="PTHR46457">
    <property type="entry name" value="DNA REPAIR PROTEIN RAD51 HOMOLOG 4"/>
    <property type="match status" value="1"/>
</dbReference>
<dbReference type="GO" id="GO:0005657">
    <property type="term" value="C:replication fork"/>
    <property type="evidence" value="ECO:0007669"/>
    <property type="project" value="TreeGrafter"/>
</dbReference>
<dbReference type="OrthoDB" id="336321at2759"/>
<comment type="subcellular location">
    <subcellularLocation>
        <location evidence="1">Nucleus</location>
    </subcellularLocation>
</comment>
<dbReference type="EMBL" id="JAACJO010000004">
    <property type="protein sequence ID" value="KAF5359623.1"/>
    <property type="molecule type" value="Genomic_DNA"/>
</dbReference>
<dbReference type="GO" id="GO:0005815">
    <property type="term" value="C:microtubule organizing center"/>
    <property type="evidence" value="ECO:0007669"/>
    <property type="project" value="TreeGrafter"/>
</dbReference>